<keyword evidence="5" id="KW-0539">Nucleus</keyword>
<evidence type="ECO:0000256" key="5">
    <source>
        <dbReference type="ARBA" id="ARBA00023242"/>
    </source>
</evidence>
<feature type="compositionally biased region" description="Pro residues" evidence="6">
    <location>
        <begin position="48"/>
        <end position="69"/>
    </location>
</feature>
<dbReference type="GO" id="GO:0000981">
    <property type="term" value="F:DNA-binding transcription factor activity, RNA polymerase II-specific"/>
    <property type="evidence" value="ECO:0007669"/>
    <property type="project" value="TreeGrafter"/>
</dbReference>
<comment type="caution">
    <text evidence="7">The sequence shown here is derived from an EMBL/GenBank/DDBJ whole genome shotgun (WGS) entry which is preliminary data.</text>
</comment>
<proteinExistence type="predicted"/>
<dbReference type="Proteomes" id="UP001321760">
    <property type="component" value="Unassembled WGS sequence"/>
</dbReference>
<keyword evidence="8" id="KW-1185">Reference proteome</keyword>
<feature type="compositionally biased region" description="Polar residues" evidence="6">
    <location>
        <begin position="27"/>
        <end position="37"/>
    </location>
</feature>
<keyword evidence="3" id="KW-0238">DNA-binding</keyword>
<sequence length="564" mass="63043">MGRRVLEQRLDGIMSILGTSEGPPQRATPTTTNQSTPRLALPVESLQYPPPPPGPPPPSPPPSGPPPPGLSSRSIITASSFEIIPGFHVTVEEAETFLNLYRSEYSPRFPFVPIAPDVTPNELFGSRPFLFRVIIQIIAPQTAETQRGVARWVRQHVSQHVLVVQEGGLELLQGLLLYIGWANHFNLRIDYGGTALFQVLVGMALEAGLGKPGKLRNKPPNHIVDEAKGVKGFKPKAPHTLENMRAMLGVFYLNSLATSLFHHMPMLPYSAYLKTCRHAIETAAEYESDRFLSILVRMQHLGCRTHHFPNPEMDGSDPIDFTVSSHMVLASVRRELEVLRSETPPEIRESCMFDLCYKGILVRLYEPVVYMNPTSAFAEGAWRSEALWFCLEASKRFLVAYQSTPAEQIPYLPCQVFSYLSFTLITVTRLLFLNDSDWNQAEARRVMDFFALTRQLSDHLSRGARAEAAGARKIRYIEDGYPFLGVSTEKLRWIGSWYLSKQGPADEVQRHQQQPQLARTGGGTVAAPVDTDPMVGVSSIDFYSEWWEGLLGDFDFGQATEQAS</sequence>
<protein>
    <recommendedName>
        <fullName evidence="9">Transcription factor domain-containing protein</fullName>
    </recommendedName>
</protein>
<feature type="region of interest" description="Disordered" evidence="6">
    <location>
        <begin position="12"/>
        <end position="72"/>
    </location>
</feature>
<reference evidence="7" key="1">
    <citation type="journal article" date="2023" name="Mol. Phylogenet. Evol.">
        <title>Genome-scale phylogeny and comparative genomics of the fungal order Sordariales.</title>
        <authorList>
            <person name="Hensen N."/>
            <person name="Bonometti L."/>
            <person name="Westerberg I."/>
            <person name="Brannstrom I.O."/>
            <person name="Guillou S."/>
            <person name="Cros-Aarteil S."/>
            <person name="Calhoun S."/>
            <person name="Haridas S."/>
            <person name="Kuo A."/>
            <person name="Mondo S."/>
            <person name="Pangilinan J."/>
            <person name="Riley R."/>
            <person name="LaButti K."/>
            <person name="Andreopoulos B."/>
            <person name="Lipzen A."/>
            <person name="Chen C."/>
            <person name="Yan M."/>
            <person name="Daum C."/>
            <person name="Ng V."/>
            <person name="Clum A."/>
            <person name="Steindorff A."/>
            <person name="Ohm R.A."/>
            <person name="Martin F."/>
            <person name="Silar P."/>
            <person name="Natvig D.O."/>
            <person name="Lalanne C."/>
            <person name="Gautier V."/>
            <person name="Ament-Velasquez S.L."/>
            <person name="Kruys A."/>
            <person name="Hutchinson M.I."/>
            <person name="Powell A.J."/>
            <person name="Barry K."/>
            <person name="Miller A.N."/>
            <person name="Grigoriev I.V."/>
            <person name="Debuchy R."/>
            <person name="Gladieux P."/>
            <person name="Hiltunen Thoren M."/>
            <person name="Johannesson H."/>
        </authorList>
    </citation>
    <scope>NUCLEOTIDE SEQUENCE</scope>
    <source>
        <strain evidence="7">PSN243</strain>
    </source>
</reference>
<keyword evidence="2" id="KW-0805">Transcription regulation</keyword>
<organism evidence="7 8">
    <name type="scientific">Podospora aff. communis PSN243</name>
    <dbReference type="NCBI Taxonomy" id="3040156"/>
    <lineage>
        <taxon>Eukaryota</taxon>
        <taxon>Fungi</taxon>
        <taxon>Dikarya</taxon>
        <taxon>Ascomycota</taxon>
        <taxon>Pezizomycotina</taxon>
        <taxon>Sordariomycetes</taxon>
        <taxon>Sordariomycetidae</taxon>
        <taxon>Sordariales</taxon>
        <taxon>Podosporaceae</taxon>
        <taxon>Podospora</taxon>
    </lineage>
</organism>
<gene>
    <name evidence="7" type="ORF">QBC34DRAFT_375382</name>
</gene>
<dbReference type="PANTHER" id="PTHR31845">
    <property type="entry name" value="FINGER DOMAIN PROTEIN, PUTATIVE-RELATED"/>
    <property type="match status" value="1"/>
</dbReference>
<comment type="subcellular location">
    <subcellularLocation>
        <location evidence="1">Nucleus</location>
    </subcellularLocation>
</comment>
<evidence type="ECO:0000256" key="1">
    <source>
        <dbReference type="ARBA" id="ARBA00004123"/>
    </source>
</evidence>
<dbReference type="GO" id="GO:0005634">
    <property type="term" value="C:nucleus"/>
    <property type="evidence" value="ECO:0007669"/>
    <property type="project" value="UniProtKB-SubCell"/>
</dbReference>
<evidence type="ECO:0000313" key="7">
    <source>
        <dbReference type="EMBL" id="KAK4454209.1"/>
    </source>
</evidence>
<name>A0AAV9H2L7_9PEZI</name>
<dbReference type="InterPro" id="IPR051089">
    <property type="entry name" value="prtT"/>
</dbReference>
<dbReference type="GO" id="GO:0000976">
    <property type="term" value="F:transcription cis-regulatory region binding"/>
    <property type="evidence" value="ECO:0007669"/>
    <property type="project" value="TreeGrafter"/>
</dbReference>
<evidence type="ECO:0008006" key="9">
    <source>
        <dbReference type="Google" id="ProtNLM"/>
    </source>
</evidence>
<dbReference type="AlphaFoldDB" id="A0AAV9H2L7"/>
<dbReference type="EMBL" id="MU865917">
    <property type="protein sequence ID" value="KAK4454209.1"/>
    <property type="molecule type" value="Genomic_DNA"/>
</dbReference>
<dbReference type="PANTHER" id="PTHR31845:SF10">
    <property type="entry name" value="ZN(II)2CYS6 TRANSCRIPTION FACTOR (EUROFUNG)"/>
    <property type="match status" value="1"/>
</dbReference>
<evidence type="ECO:0000256" key="6">
    <source>
        <dbReference type="SAM" id="MobiDB-lite"/>
    </source>
</evidence>
<evidence type="ECO:0000313" key="8">
    <source>
        <dbReference type="Proteomes" id="UP001321760"/>
    </source>
</evidence>
<keyword evidence="4" id="KW-0804">Transcription</keyword>
<evidence type="ECO:0000256" key="4">
    <source>
        <dbReference type="ARBA" id="ARBA00023163"/>
    </source>
</evidence>
<evidence type="ECO:0000256" key="3">
    <source>
        <dbReference type="ARBA" id="ARBA00023125"/>
    </source>
</evidence>
<accession>A0AAV9H2L7</accession>
<evidence type="ECO:0000256" key="2">
    <source>
        <dbReference type="ARBA" id="ARBA00023015"/>
    </source>
</evidence>
<reference evidence="7" key="2">
    <citation type="submission" date="2023-05" db="EMBL/GenBank/DDBJ databases">
        <authorList>
            <consortium name="Lawrence Berkeley National Laboratory"/>
            <person name="Steindorff A."/>
            <person name="Hensen N."/>
            <person name="Bonometti L."/>
            <person name="Westerberg I."/>
            <person name="Brannstrom I.O."/>
            <person name="Guillou S."/>
            <person name="Cros-Aarteil S."/>
            <person name="Calhoun S."/>
            <person name="Haridas S."/>
            <person name="Kuo A."/>
            <person name="Mondo S."/>
            <person name="Pangilinan J."/>
            <person name="Riley R."/>
            <person name="Labutti K."/>
            <person name="Andreopoulos B."/>
            <person name="Lipzen A."/>
            <person name="Chen C."/>
            <person name="Yanf M."/>
            <person name="Daum C."/>
            <person name="Ng V."/>
            <person name="Clum A."/>
            <person name="Ohm R."/>
            <person name="Martin F."/>
            <person name="Silar P."/>
            <person name="Natvig D."/>
            <person name="Lalanne C."/>
            <person name="Gautier V."/>
            <person name="Ament-Velasquez S.L."/>
            <person name="Kruys A."/>
            <person name="Hutchinson M.I."/>
            <person name="Powell A.J."/>
            <person name="Barry K."/>
            <person name="Miller A.N."/>
            <person name="Grigoriev I.V."/>
            <person name="Debuchy R."/>
            <person name="Gladieux P."/>
            <person name="Thoren M.H."/>
            <person name="Johannesson H."/>
        </authorList>
    </citation>
    <scope>NUCLEOTIDE SEQUENCE</scope>
    <source>
        <strain evidence="7">PSN243</strain>
    </source>
</reference>